<dbReference type="InterPro" id="IPR025525">
    <property type="entry name" value="hAT-like_transposase_RNase-H"/>
</dbReference>
<dbReference type="InParanoid" id="A0A3Q7HKI2"/>
<dbReference type="Gramene" id="Solyc08g041666.1.1">
    <property type="protein sequence ID" value="Solyc08g041666.1.1"/>
    <property type="gene ID" value="Solyc08g041666.1"/>
</dbReference>
<dbReference type="EnsemblPlants" id="Solyc08g041666.1.1">
    <property type="protein sequence ID" value="Solyc08g041666.1.1"/>
    <property type="gene ID" value="Solyc08g041666.1"/>
</dbReference>
<name>A0A3Q7HKI2_SOLLC</name>
<dbReference type="Pfam" id="PF14372">
    <property type="entry name" value="hAT-like_RNase-H"/>
    <property type="match status" value="1"/>
</dbReference>
<dbReference type="InterPro" id="IPR012337">
    <property type="entry name" value="RNaseH-like_sf"/>
</dbReference>
<proteinExistence type="predicted"/>
<evidence type="ECO:0000313" key="3">
    <source>
        <dbReference type="Proteomes" id="UP000004994"/>
    </source>
</evidence>
<organism evidence="2">
    <name type="scientific">Solanum lycopersicum</name>
    <name type="common">Tomato</name>
    <name type="synonym">Lycopersicon esculentum</name>
    <dbReference type="NCBI Taxonomy" id="4081"/>
    <lineage>
        <taxon>Eukaryota</taxon>
        <taxon>Viridiplantae</taxon>
        <taxon>Streptophyta</taxon>
        <taxon>Embryophyta</taxon>
        <taxon>Tracheophyta</taxon>
        <taxon>Spermatophyta</taxon>
        <taxon>Magnoliopsida</taxon>
        <taxon>eudicotyledons</taxon>
        <taxon>Gunneridae</taxon>
        <taxon>Pentapetalae</taxon>
        <taxon>asterids</taxon>
        <taxon>lamiids</taxon>
        <taxon>Solanales</taxon>
        <taxon>Solanaceae</taxon>
        <taxon>Solanoideae</taxon>
        <taxon>Solaneae</taxon>
        <taxon>Solanum</taxon>
        <taxon>Solanum subgen. Lycopersicon</taxon>
    </lineage>
</organism>
<reference evidence="2" key="2">
    <citation type="submission" date="2019-01" db="UniProtKB">
        <authorList>
            <consortium name="EnsemblPlants"/>
        </authorList>
    </citation>
    <scope>IDENTIFICATION</scope>
    <source>
        <strain evidence="2">cv. Heinz 1706</strain>
    </source>
</reference>
<dbReference type="SUPFAM" id="SSF53098">
    <property type="entry name" value="Ribonuclease H-like"/>
    <property type="match status" value="1"/>
</dbReference>
<protein>
    <recommendedName>
        <fullName evidence="1">hAT-like transposase RNase-H fold domain-containing protein</fullName>
    </recommendedName>
</protein>
<keyword evidence="3" id="KW-1185">Reference proteome</keyword>
<dbReference type="PANTHER" id="PTHR23272:SF184">
    <property type="entry name" value="OS03G0311250 PROTEIN"/>
    <property type="match status" value="1"/>
</dbReference>
<evidence type="ECO:0000259" key="1">
    <source>
        <dbReference type="Pfam" id="PF14372"/>
    </source>
</evidence>
<feature type="domain" description="hAT-like transposase RNase-H fold" evidence="1">
    <location>
        <begin position="133"/>
        <end position="179"/>
    </location>
</feature>
<dbReference type="GO" id="GO:0003677">
    <property type="term" value="F:DNA binding"/>
    <property type="evidence" value="ECO:0007669"/>
    <property type="project" value="InterPro"/>
</dbReference>
<dbReference type="AlphaFoldDB" id="A0A3Q7HKI2"/>
<evidence type="ECO:0000313" key="2">
    <source>
        <dbReference type="EnsemblPlants" id="Solyc08g041666.1.1"/>
    </source>
</evidence>
<sequence length="181" mass="20947">MVTIFTCMTHILNLIVQDGLKETGKSVKLVRQAVKYIKQSPARHTKFKECCESRIDNLWNYTYSMLDIAQNFELAFERYSFYDIGYLNHLRTFGSDPFENKDGTSVEHGTSVEDETCVEDGTTANILSSILEKCEVNEMMINEDRNLKEMAESMNVMFKKYWGEPQKMNMMIFISSVLDSP</sequence>
<dbReference type="Proteomes" id="UP000004994">
    <property type="component" value="Chromosome 8"/>
</dbReference>
<accession>A0A3Q7HKI2</accession>
<dbReference type="PANTHER" id="PTHR23272">
    <property type="entry name" value="BED FINGER-RELATED"/>
    <property type="match status" value="1"/>
</dbReference>
<reference evidence="2" key="1">
    <citation type="journal article" date="2012" name="Nature">
        <title>The tomato genome sequence provides insights into fleshy fruit evolution.</title>
        <authorList>
            <consortium name="Tomato Genome Consortium"/>
        </authorList>
    </citation>
    <scope>NUCLEOTIDE SEQUENCE [LARGE SCALE GENOMIC DNA]</scope>
    <source>
        <strain evidence="2">cv. Heinz 1706</strain>
    </source>
</reference>